<evidence type="ECO:0000313" key="3">
    <source>
        <dbReference type="EMBL" id="GII78615.1"/>
    </source>
</evidence>
<dbReference type="PANTHER" id="PTHR35526:SF3">
    <property type="entry name" value="ANTI-SIGMA-F FACTOR RSBW"/>
    <property type="match status" value="1"/>
</dbReference>
<dbReference type="EMBL" id="BOOU01000051">
    <property type="protein sequence ID" value="GII78615.1"/>
    <property type="molecule type" value="Genomic_DNA"/>
</dbReference>
<reference evidence="3" key="1">
    <citation type="submission" date="2021-01" db="EMBL/GenBank/DDBJ databases">
        <title>Whole genome shotgun sequence of Sphaerisporangium rufum NBRC 109079.</title>
        <authorList>
            <person name="Komaki H."/>
            <person name="Tamura T."/>
        </authorList>
    </citation>
    <scope>NUCLEOTIDE SEQUENCE</scope>
    <source>
        <strain evidence="3">NBRC 109079</strain>
    </source>
</reference>
<dbReference type="GO" id="GO:0004674">
    <property type="term" value="F:protein serine/threonine kinase activity"/>
    <property type="evidence" value="ECO:0007669"/>
    <property type="project" value="UniProtKB-KW"/>
</dbReference>
<dbReference type="InterPro" id="IPR003594">
    <property type="entry name" value="HATPase_dom"/>
</dbReference>
<feature type="domain" description="Histidine kinase/HSP90-like ATPase" evidence="2">
    <location>
        <begin position="17"/>
        <end position="122"/>
    </location>
</feature>
<keyword evidence="1" id="KW-0418">Kinase</keyword>
<gene>
    <name evidence="3" type="ORF">Sru01_35970</name>
</gene>
<protein>
    <recommendedName>
        <fullName evidence="2">Histidine kinase/HSP90-like ATPase domain-containing protein</fullName>
    </recommendedName>
</protein>
<keyword evidence="1" id="KW-0723">Serine/threonine-protein kinase</keyword>
<evidence type="ECO:0000256" key="1">
    <source>
        <dbReference type="ARBA" id="ARBA00022527"/>
    </source>
</evidence>
<dbReference type="Pfam" id="PF13581">
    <property type="entry name" value="HATPase_c_2"/>
    <property type="match status" value="1"/>
</dbReference>
<dbReference type="InterPro" id="IPR050267">
    <property type="entry name" value="Anti-sigma-factor_SerPK"/>
</dbReference>
<dbReference type="CDD" id="cd16936">
    <property type="entry name" value="HATPase_RsbW-like"/>
    <property type="match status" value="1"/>
</dbReference>
<dbReference type="PANTHER" id="PTHR35526">
    <property type="entry name" value="ANTI-SIGMA-F FACTOR RSBW-RELATED"/>
    <property type="match status" value="1"/>
</dbReference>
<dbReference type="InterPro" id="IPR036890">
    <property type="entry name" value="HATPase_C_sf"/>
</dbReference>
<organism evidence="3 4">
    <name type="scientific">Sphaerisporangium rufum</name>
    <dbReference type="NCBI Taxonomy" id="1381558"/>
    <lineage>
        <taxon>Bacteria</taxon>
        <taxon>Bacillati</taxon>
        <taxon>Actinomycetota</taxon>
        <taxon>Actinomycetes</taxon>
        <taxon>Streptosporangiales</taxon>
        <taxon>Streptosporangiaceae</taxon>
        <taxon>Sphaerisporangium</taxon>
    </lineage>
</organism>
<keyword evidence="1" id="KW-0808">Transferase</keyword>
<accession>A0A919V5S5</accession>
<comment type="caution">
    <text evidence="3">The sequence shown here is derived from an EMBL/GenBank/DDBJ whole genome shotgun (WGS) entry which is preliminary data.</text>
</comment>
<evidence type="ECO:0000313" key="4">
    <source>
        <dbReference type="Proteomes" id="UP000655287"/>
    </source>
</evidence>
<dbReference type="RefSeq" id="WP_203987045.1">
    <property type="nucleotide sequence ID" value="NZ_BOOU01000051.1"/>
</dbReference>
<proteinExistence type="predicted"/>
<evidence type="ECO:0000259" key="2">
    <source>
        <dbReference type="Pfam" id="PF13581"/>
    </source>
</evidence>
<name>A0A919V5S5_9ACTN</name>
<keyword evidence="4" id="KW-1185">Reference proteome</keyword>
<dbReference type="AlphaFoldDB" id="A0A919V5S5"/>
<dbReference type="SUPFAM" id="SSF55874">
    <property type="entry name" value="ATPase domain of HSP90 chaperone/DNA topoisomerase II/histidine kinase"/>
    <property type="match status" value="1"/>
</dbReference>
<dbReference type="Gene3D" id="3.30.565.10">
    <property type="entry name" value="Histidine kinase-like ATPase, C-terminal domain"/>
    <property type="match status" value="1"/>
</dbReference>
<sequence>MPSERAGIVRLLGCRTSVARARQFTQDLLGRDHPAGDDVVLVVSELVTNSIVHSRSGTARGTVTLTIDDLDGIVRVAVTDDGSAQHAPRARDDLYAQGGRGLRIVNALAEEWGVSHHGATVTTWCQVPYKSGESPADPPGHAPRG</sequence>
<dbReference type="Proteomes" id="UP000655287">
    <property type="component" value="Unassembled WGS sequence"/>
</dbReference>